<evidence type="ECO:0000313" key="3">
    <source>
        <dbReference type="EMBL" id="TQL77039.1"/>
    </source>
</evidence>
<feature type="transmembrane region" description="Helical" evidence="2">
    <location>
        <begin position="36"/>
        <end position="57"/>
    </location>
</feature>
<dbReference type="EMBL" id="VFOW01000001">
    <property type="protein sequence ID" value="TQL77039.1"/>
    <property type="molecule type" value="Genomic_DNA"/>
</dbReference>
<name>A0A543AWV6_9ACTN</name>
<protein>
    <submittedName>
        <fullName evidence="3">Uncharacterized protein</fullName>
    </submittedName>
</protein>
<organism evidence="3 4">
    <name type="scientific">Stackebrandtia endophytica</name>
    <dbReference type="NCBI Taxonomy" id="1496996"/>
    <lineage>
        <taxon>Bacteria</taxon>
        <taxon>Bacillati</taxon>
        <taxon>Actinomycetota</taxon>
        <taxon>Actinomycetes</taxon>
        <taxon>Glycomycetales</taxon>
        <taxon>Glycomycetaceae</taxon>
        <taxon>Stackebrandtia</taxon>
    </lineage>
</organism>
<keyword evidence="2" id="KW-0812">Transmembrane</keyword>
<dbReference type="InParanoid" id="A0A543AWV6"/>
<keyword evidence="2" id="KW-1133">Transmembrane helix</keyword>
<evidence type="ECO:0000256" key="1">
    <source>
        <dbReference type="SAM" id="MobiDB-lite"/>
    </source>
</evidence>
<evidence type="ECO:0000313" key="4">
    <source>
        <dbReference type="Proteomes" id="UP000317043"/>
    </source>
</evidence>
<feature type="transmembrane region" description="Helical" evidence="2">
    <location>
        <begin position="77"/>
        <end position="96"/>
    </location>
</feature>
<feature type="transmembrane region" description="Helical" evidence="2">
    <location>
        <begin position="137"/>
        <end position="157"/>
    </location>
</feature>
<evidence type="ECO:0000256" key="2">
    <source>
        <dbReference type="SAM" id="Phobius"/>
    </source>
</evidence>
<dbReference type="Proteomes" id="UP000317043">
    <property type="component" value="Unassembled WGS sequence"/>
</dbReference>
<feature type="transmembrane region" description="Helical" evidence="2">
    <location>
        <begin position="103"/>
        <end position="125"/>
    </location>
</feature>
<sequence length="218" mass="23154">MNAPAEAPDPSSTYLSPHTTVQVNQVDPPRPYPGRLTIALAALVTAGITNVLSAFLFPASPIRPDMWSEFGTNWGNVLFNTLPGLLPATVVVGLLITGRLSQIFTLASGAALLVIYFLSAAGGWSSAFSGQLSADEGFPLFVDNHMFLLLLAAFVLLGRRWVATWTVPLPTDDTRRPDHSPDPSPPSAAEQPTEPPVDAGDSPADDAEETTRDDSDTT</sequence>
<feature type="compositionally biased region" description="Basic and acidic residues" evidence="1">
    <location>
        <begin position="172"/>
        <end position="181"/>
    </location>
</feature>
<keyword evidence="4" id="KW-1185">Reference proteome</keyword>
<feature type="region of interest" description="Disordered" evidence="1">
    <location>
        <begin position="169"/>
        <end position="218"/>
    </location>
</feature>
<reference evidence="3 4" key="1">
    <citation type="submission" date="2019-06" db="EMBL/GenBank/DDBJ databases">
        <title>Sequencing the genomes of 1000 actinobacteria strains.</title>
        <authorList>
            <person name="Klenk H.-P."/>
        </authorList>
    </citation>
    <scope>NUCLEOTIDE SEQUENCE [LARGE SCALE GENOMIC DNA]</scope>
    <source>
        <strain evidence="3 4">DSM 45928</strain>
    </source>
</reference>
<accession>A0A543AWV6</accession>
<comment type="caution">
    <text evidence="3">The sequence shown here is derived from an EMBL/GenBank/DDBJ whole genome shotgun (WGS) entry which is preliminary data.</text>
</comment>
<gene>
    <name evidence="3" type="ORF">FB566_2583</name>
</gene>
<feature type="compositionally biased region" description="Basic and acidic residues" evidence="1">
    <location>
        <begin position="209"/>
        <end position="218"/>
    </location>
</feature>
<dbReference type="AlphaFoldDB" id="A0A543AWV6"/>
<proteinExistence type="predicted"/>
<keyword evidence="2" id="KW-0472">Membrane</keyword>